<dbReference type="EMBL" id="CM046396">
    <property type="protein sequence ID" value="KAI8540473.1"/>
    <property type="molecule type" value="Genomic_DNA"/>
</dbReference>
<dbReference type="Proteomes" id="UP001062846">
    <property type="component" value="Chromosome 9"/>
</dbReference>
<proteinExistence type="predicted"/>
<evidence type="ECO:0000313" key="1">
    <source>
        <dbReference type="EMBL" id="KAI8540473.1"/>
    </source>
</evidence>
<evidence type="ECO:0000313" key="2">
    <source>
        <dbReference type="Proteomes" id="UP001062846"/>
    </source>
</evidence>
<name>A0ACC0MJF0_RHOML</name>
<gene>
    <name evidence="1" type="ORF">RHMOL_Rhmol09G0266600</name>
</gene>
<sequence>MQYREICLPQYSNPKPTRRRNSEAKSRRDFPSPVRTPLQRANSRWHAEFWPRKGIVDNRTQFRSHGGQTTDQRQPLSKPPTRRNENQWIIYPPPHPPDLGETQTGNRSERGKPVGGQPDKPENPPPPPTPSLITDPPTEATTTNHQPLPLSQKNQIWRPLGRKRPGRLRDQTVPSSPPSTHHGKAPTGERQAKRDRGKREKAAGGREGLGGGEGAENEKGRRRPPPKP</sequence>
<reference evidence="1" key="1">
    <citation type="submission" date="2022-02" db="EMBL/GenBank/DDBJ databases">
        <title>Plant Genome Project.</title>
        <authorList>
            <person name="Zhang R.-G."/>
        </authorList>
    </citation>
    <scope>NUCLEOTIDE SEQUENCE</scope>
    <source>
        <strain evidence="1">AT1</strain>
    </source>
</reference>
<comment type="caution">
    <text evidence="1">The sequence shown here is derived from an EMBL/GenBank/DDBJ whole genome shotgun (WGS) entry which is preliminary data.</text>
</comment>
<keyword evidence="2" id="KW-1185">Reference proteome</keyword>
<accession>A0ACC0MJF0</accession>
<protein>
    <submittedName>
        <fullName evidence="1">Uncharacterized protein</fullName>
    </submittedName>
</protein>
<organism evidence="1 2">
    <name type="scientific">Rhododendron molle</name>
    <name type="common">Chinese azalea</name>
    <name type="synonym">Azalea mollis</name>
    <dbReference type="NCBI Taxonomy" id="49168"/>
    <lineage>
        <taxon>Eukaryota</taxon>
        <taxon>Viridiplantae</taxon>
        <taxon>Streptophyta</taxon>
        <taxon>Embryophyta</taxon>
        <taxon>Tracheophyta</taxon>
        <taxon>Spermatophyta</taxon>
        <taxon>Magnoliopsida</taxon>
        <taxon>eudicotyledons</taxon>
        <taxon>Gunneridae</taxon>
        <taxon>Pentapetalae</taxon>
        <taxon>asterids</taxon>
        <taxon>Ericales</taxon>
        <taxon>Ericaceae</taxon>
        <taxon>Ericoideae</taxon>
        <taxon>Rhodoreae</taxon>
        <taxon>Rhododendron</taxon>
    </lineage>
</organism>